<evidence type="ECO:0000313" key="1">
    <source>
        <dbReference type="EMBL" id="KAG8467004.1"/>
    </source>
</evidence>
<organism evidence="1 2">
    <name type="scientific">Diacronema lutheri</name>
    <name type="common">Unicellular marine alga</name>
    <name type="synonym">Monochrysis lutheri</name>
    <dbReference type="NCBI Taxonomy" id="2081491"/>
    <lineage>
        <taxon>Eukaryota</taxon>
        <taxon>Haptista</taxon>
        <taxon>Haptophyta</taxon>
        <taxon>Pavlovophyceae</taxon>
        <taxon>Pavlovales</taxon>
        <taxon>Pavlovaceae</taxon>
        <taxon>Diacronema</taxon>
    </lineage>
</organism>
<sequence length="141" mass="15003">MAVAAERWCAEELCALLSDGLGLERERDFYLAVVLLGSEAMSGDSAHAQCCVALEFTSCAGRALAEDAAELLRALARDDMACRLGGTLVSRVRVTNSMPIPSAAVAHVRELSRRWTEAIACDEAFGLQLGRRGEIATTAAC</sequence>
<proteinExistence type="predicted"/>
<dbReference type="Proteomes" id="UP000751190">
    <property type="component" value="Unassembled WGS sequence"/>
</dbReference>
<reference evidence="1" key="1">
    <citation type="submission" date="2021-05" db="EMBL/GenBank/DDBJ databases">
        <title>The genome of the haptophyte Pavlova lutheri (Diacronema luteri, Pavlovales) - a model for lipid biosynthesis in eukaryotic algae.</title>
        <authorList>
            <person name="Hulatt C.J."/>
            <person name="Posewitz M.C."/>
        </authorList>
    </citation>
    <scope>NUCLEOTIDE SEQUENCE</scope>
    <source>
        <strain evidence="1">NIVA-4/92</strain>
    </source>
</reference>
<name>A0A8J6CBX9_DIALT</name>
<accession>A0A8J6CBX9</accession>
<comment type="caution">
    <text evidence="1">The sequence shown here is derived from an EMBL/GenBank/DDBJ whole genome shotgun (WGS) entry which is preliminary data.</text>
</comment>
<protein>
    <submittedName>
        <fullName evidence="1">Uncharacterized protein</fullName>
    </submittedName>
</protein>
<dbReference type="AlphaFoldDB" id="A0A8J6CBX9"/>
<gene>
    <name evidence="1" type="ORF">KFE25_000320</name>
</gene>
<dbReference type="EMBL" id="JAGTXO010000006">
    <property type="protein sequence ID" value="KAG8467004.1"/>
    <property type="molecule type" value="Genomic_DNA"/>
</dbReference>
<evidence type="ECO:0000313" key="2">
    <source>
        <dbReference type="Proteomes" id="UP000751190"/>
    </source>
</evidence>
<keyword evidence="2" id="KW-1185">Reference proteome</keyword>